<evidence type="ECO:0000259" key="1">
    <source>
        <dbReference type="PROSITE" id="PS50994"/>
    </source>
</evidence>
<proteinExistence type="predicted"/>
<dbReference type="InterPro" id="IPR012337">
    <property type="entry name" value="RNaseH-like_sf"/>
</dbReference>
<feature type="domain" description="Integrase catalytic" evidence="1">
    <location>
        <begin position="1"/>
        <end position="110"/>
    </location>
</feature>
<dbReference type="Proteomes" id="UP000697107">
    <property type="component" value="Unassembled WGS sequence"/>
</dbReference>
<evidence type="ECO:0000313" key="2">
    <source>
        <dbReference type="EMBL" id="KAG2808609.1"/>
    </source>
</evidence>
<dbReference type="GO" id="GO:0015074">
    <property type="term" value="P:DNA integration"/>
    <property type="evidence" value="ECO:0007669"/>
    <property type="project" value="InterPro"/>
</dbReference>
<organism evidence="2 4">
    <name type="scientific">Phytophthora cactorum</name>
    <dbReference type="NCBI Taxonomy" id="29920"/>
    <lineage>
        <taxon>Eukaryota</taxon>
        <taxon>Sar</taxon>
        <taxon>Stramenopiles</taxon>
        <taxon>Oomycota</taxon>
        <taxon>Peronosporomycetes</taxon>
        <taxon>Peronosporales</taxon>
        <taxon>Peronosporaceae</taxon>
        <taxon>Phytophthora</taxon>
    </lineage>
</organism>
<comment type="caution">
    <text evidence="2">The sequence shown here is derived from an EMBL/GenBank/DDBJ whole genome shotgun (WGS) entry which is preliminary data.</text>
</comment>
<dbReference type="Proteomes" id="UP000735874">
    <property type="component" value="Unassembled WGS sequence"/>
</dbReference>
<reference evidence="2" key="1">
    <citation type="submission" date="2018-10" db="EMBL/GenBank/DDBJ databases">
        <title>Effector identification in a new, highly contiguous assembly of the strawberry crown rot pathogen Phytophthora cactorum.</title>
        <authorList>
            <person name="Armitage A.D."/>
            <person name="Nellist C.F."/>
            <person name="Bates H."/>
            <person name="Vickerstaff R.J."/>
            <person name="Harrison R.J."/>
        </authorList>
    </citation>
    <scope>NUCLEOTIDE SEQUENCE</scope>
    <source>
        <strain evidence="2">15-7</strain>
        <strain evidence="3">P415</strain>
    </source>
</reference>
<dbReference type="AlphaFoldDB" id="A0A8T0Y0N6"/>
<evidence type="ECO:0000313" key="4">
    <source>
        <dbReference type="Proteomes" id="UP000735874"/>
    </source>
</evidence>
<dbReference type="SUPFAM" id="SSF53098">
    <property type="entry name" value="Ribonuclease H-like"/>
    <property type="match status" value="1"/>
</dbReference>
<dbReference type="GO" id="GO:0003676">
    <property type="term" value="F:nucleic acid binding"/>
    <property type="evidence" value="ECO:0007669"/>
    <property type="project" value="InterPro"/>
</dbReference>
<name>A0A8T0Y0N6_9STRA</name>
<gene>
    <name evidence="2" type="ORF">PC113_g23943</name>
    <name evidence="3" type="ORF">PC118_g24123</name>
</gene>
<dbReference type="EMBL" id="RCML01002691">
    <property type="protein sequence ID" value="KAG2957226.1"/>
    <property type="molecule type" value="Genomic_DNA"/>
</dbReference>
<accession>A0A8T0Y0N6</accession>
<dbReference type="InterPro" id="IPR001584">
    <property type="entry name" value="Integrase_cat-core"/>
</dbReference>
<sequence length="110" mass="12696">MKHLVLKFGSLREILTDGAPELTGKAIEQLVRMLQVEQINPLSNRPQRIALVERFNRKWKDSVATYMHQDEQHAWDVWVDFAVYAYISGQHSNDLFSSNERGNTSINAKP</sequence>
<dbReference type="Gene3D" id="3.30.420.10">
    <property type="entry name" value="Ribonuclease H-like superfamily/Ribonuclease H"/>
    <property type="match status" value="1"/>
</dbReference>
<dbReference type="InterPro" id="IPR036397">
    <property type="entry name" value="RNaseH_sf"/>
</dbReference>
<dbReference type="PROSITE" id="PS50994">
    <property type="entry name" value="INTEGRASE"/>
    <property type="match status" value="1"/>
</dbReference>
<dbReference type="VEuPathDB" id="FungiDB:PC110_g23666"/>
<dbReference type="EMBL" id="RCMG01002570">
    <property type="protein sequence ID" value="KAG2808609.1"/>
    <property type="molecule type" value="Genomic_DNA"/>
</dbReference>
<evidence type="ECO:0000313" key="3">
    <source>
        <dbReference type="EMBL" id="KAG2957226.1"/>
    </source>
</evidence>
<protein>
    <recommendedName>
        <fullName evidence="1">Integrase catalytic domain-containing protein</fullName>
    </recommendedName>
</protein>